<protein>
    <recommendedName>
        <fullName evidence="8">UDP-N-acetylmuramoyl-L-alanyl-D-glutamate--2,6-diaminopimelate ligase</fullName>
        <ecNumber evidence="8">6.3.2.13</ecNumber>
    </recommendedName>
    <alternativeName>
        <fullName evidence="8">Meso-A2pm-adding enzyme</fullName>
    </alternativeName>
    <alternativeName>
        <fullName evidence="8">Meso-diaminopimelate-adding enzyme</fullName>
    </alternativeName>
    <alternativeName>
        <fullName evidence="8">UDP-MurNAc-L-Ala-D-Glu:meso-diaminopimelate ligase</fullName>
    </alternativeName>
    <alternativeName>
        <fullName evidence="8">UDP-MurNAc-tripeptide synthetase</fullName>
    </alternativeName>
    <alternativeName>
        <fullName evidence="8">UDP-N-acetylmuramyl-tripeptide synthetase</fullName>
    </alternativeName>
</protein>
<keyword evidence="8" id="KW-0067">ATP-binding</keyword>
<keyword evidence="14" id="KW-1185">Reference proteome</keyword>
<dbReference type="GeneID" id="12242826"/>
<dbReference type="Gene3D" id="3.40.1390.10">
    <property type="entry name" value="MurE/MurF, N-terminal domain"/>
    <property type="match status" value="1"/>
</dbReference>
<keyword evidence="8" id="KW-0963">Cytoplasm</keyword>
<sequence>MNLKELLHNTKAKIYGKISSVEVRNLTRDSRNVGVGDIFIASKGKHSDGNDFSHLAIENGAIAVASSIYNPFLPVVQIISSDLPQLEADLAAKYYGHPSQKLCVVGITGTNGKTTVSHLIKFLFDACDKPAGLIGTIEHILGNSRIQDGYTTPESCLLQKYLAEMVKSNLSAAVMEVSSIGLAVNRLANVHFDVGVLTNITLDHLDFHSSFEEYKQAKLKLFSMLPSSGLAVVNNDLHYAAQFIEATQAQPITYGIEQHADYRASNLRFSPFGTDFDLLYKGETFACSSPLIGQHNIYNVLAAISVAHQRLGCDLQQLISAVANVETPRGRLEPVFSGPCPIYIDYAHTPDALDNVCKTLQALLPQDGRLIVVFGCGGDRDQSKRKIMAQVVEKYGFAVVTTDNPRGEDPEMIINEICSGFFKRNFSIEIDRKQAITYALSIASDRDIVLVAGKGHETYQIFKHQTIAFDDKEIVLEVLSSYV</sequence>
<comment type="function">
    <text evidence="8">Catalyzes the addition of meso-diaminopimelic acid to the nucleotide precursor UDP-N-acetylmuramoyl-L-alanyl-D-glutamate (UMAG) in the biosynthesis of bacterial cell-wall peptidoglycan.</text>
</comment>
<evidence type="ECO:0000313" key="14">
    <source>
        <dbReference type="Proteomes" id="UP000014627"/>
    </source>
</evidence>
<dbReference type="NCBIfam" id="TIGR01085">
    <property type="entry name" value="murE"/>
    <property type="match status" value="1"/>
</dbReference>
<feature type="domain" description="Mur ligase C-terminal" evidence="11">
    <location>
        <begin position="330"/>
        <end position="455"/>
    </location>
</feature>
<dbReference type="SUPFAM" id="SSF63418">
    <property type="entry name" value="MurE/MurF N-terminal domain"/>
    <property type="match status" value="1"/>
</dbReference>
<comment type="pathway">
    <text evidence="8 9">Cell wall biogenesis; peptidoglycan biosynthesis.</text>
</comment>
<evidence type="ECO:0000256" key="4">
    <source>
        <dbReference type="ARBA" id="ARBA00022960"/>
    </source>
</evidence>
<evidence type="ECO:0000256" key="5">
    <source>
        <dbReference type="ARBA" id="ARBA00022984"/>
    </source>
</evidence>
<comment type="caution">
    <text evidence="13">The sequence shown here is derived from an EMBL/GenBank/DDBJ whole genome shotgun (WGS) entry which is preliminary data.</text>
</comment>
<dbReference type="Gene3D" id="3.90.190.20">
    <property type="entry name" value="Mur ligase, C-terminal domain"/>
    <property type="match status" value="1"/>
</dbReference>
<dbReference type="EMBL" id="ATLC01000053">
    <property type="protein sequence ID" value="EPJ27641.1"/>
    <property type="molecule type" value="Genomic_DNA"/>
</dbReference>
<evidence type="ECO:0000259" key="11">
    <source>
        <dbReference type="Pfam" id="PF02875"/>
    </source>
</evidence>
<evidence type="ECO:0000259" key="10">
    <source>
        <dbReference type="Pfam" id="PF01225"/>
    </source>
</evidence>
<dbReference type="HAMAP" id="MF_00208">
    <property type="entry name" value="MurE"/>
    <property type="match status" value="1"/>
</dbReference>
<evidence type="ECO:0000256" key="8">
    <source>
        <dbReference type="HAMAP-Rule" id="MF_00208"/>
    </source>
</evidence>
<dbReference type="PANTHER" id="PTHR23135">
    <property type="entry name" value="MUR LIGASE FAMILY MEMBER"/>
    <property type="match status" value="1"/>
</dbReference>
<dbReference type="Pfam" id="PF08245">
    <property type="entry name" value="Mur_ligase_M"/>
    <property type="match status" value="1"/>
</dbReference>
<feature type="binding site" evidence="8">
    <location>
        <position position="453"/>
    </location>
    <ligand>
        <name>meso-2,6-diaminopimelate</name>
        <dbReference type="ChEBI" id="CHEBI:57791"/>
    </ligand>
</feature>
<keyword evidence="8" id="KW-0436">Ligase</keyword>
<keyword evidence="8" id="KW-0547">Nucleotide-binding</keyword>
<dbReference type="SUPFAM" id="SSF53244">
    <property type="entry name" value="MurD-like peptide ligases, peptide-binding domain"/>
    <property type="match status" value="1"/>
</dbReference>
<dbReference type="Gene3D" id="3.40.1190.10">
    <property type="entry name" value="Mur-like, catalytic domain"/>
    <property type="match status" value="1"/>
</dbReference>
<evidence type="ECO:0000256" key="3">
    <source>
        <dbReference type="ARBA" id="ARBA00022842"/>
    </source>
</evidence>
<feature type="domain" description="Mur ligase central" evidence="12">
    <location>
        <begin position="107"/>
        <end position="307"/>
    </location>
</feature>
<feature type="binding site" evidence="8">
    <location>
        <position position="186"/>
    </location>
    <ligand>
        <name>UDP-N-acetyl-alpha-D-muramoyl-L-alanyl-D-glutamate</name>
        <dbReference type="ChEBI" id="CHEBI:83900"/>
    </ligand>
</feature>
<accession>A0ABN0MP06</accession>
<dbReference type="InterPro" id="IPR035911">
    <property type="entry name" value="MurE/MurF_N"/>
</dbReference>
<dbReference type="InterPro" id="IPR004101">
    <property type="entry name" value="Mur_ligase_C"/>
</dbReference>
<organism evidence="13 14">
    <name type="scientific">Chlamydia psittaci 99DC5</name>
    <dbReference type="NCBI Taxonomy" id="1112251"/>
    <lineage>
        <taxon>Bacteria</taxon>
        <taxon>Pseudomonadati</taxon>
        <taxon>Chlamydiota</taxon>
        <taxon>Chlamydiia</taxon>
        <taxon>Chlamydiales</taxon>
        <taxon>Chlamydiaceae</taxon>
        <taxon>Chlamydia/Chlamydophila group</taxon>
        <taxon>Chlamydia</taxon>
    </lineage>
</organism>
<evidence type="ECO:0000256" key="9">
    <source>
        <dbReference type="RuleBase" id="RU004135"/>
    </source>
</evidence>
<dbReference type="Pfam" id="PF02875">
    <property type="entry name" value="Mur_ligase_C"/>
    <property type="match status" value="1"/>
</dbReference>
<evidence type="ECO:0000256" key="1">
    <source>
        <dbReference type="ARBA" id="ARBA00005898"/>
    </source>
</evidence>
<dbReference type="InterPro" id="IPR000713">
    <property type="entry name" value="Mur_ligase_N"/>
</dbReference>
<proteinExistence type="inferred from homology"/>
<feature type="binding site" evidence="8">
    <location>
        <position position="30"/>
    </location>
    <ligand>
        <name>UDP-N-acetyl-alpha-D-muramoyl-L-alanyl-D-glutamate</name>
        <dbReference type="ChEBI" id="CHEBI:83900"/>
    </ligand>
</feature>
<evidence type="ECO:0000313" key="13">
    <source>
        <dbReference type="EMBL" id="EPJ27641.1"/>
    </source>
</evidence>
<reference evidence="13 14" key="1">
    <citation type="submission" date="2013-04" db="EMBL/GenBank/DDBJ databases">
        <title>Genome sequence of Chlamydia psittaci 99DC5.</title>
        <authorList>
            <person name="Huot-Creasy H."/>
            <person name="McCracken C.L."/>
            <person name="Humphries M."/>
            <person name="Sachse K."/>
            <person name="Laroucau K."/>
            <person name="Bavoil P."/>
            <person name="Myers G.S."/>
        </authorList>
    </citation>
    <scope>NUCLEOTIDE SEQUENCE [LARGE SCALE GENOMIC DNA]</scope>
    <source>
        <strain evidence="13 14">99DC5</strain>
    </source>
</reference>
<comment type="caution">
    <text evidence="8">Lacks conserved residue(s) required for the propagation of feature annotation.</text>
</comment>
<dbReference type="Proteomes" id="UP000014627">
    <property type="component" value="Unassembled WGS sequence"/>
</dbReference>
<feature type="binding site" evidence="8">
    <location>
        <position position="178"/>
    </location>
    <ligand>
        <name>UDP-N-acetyl-alpha-D-muramoyl-L-alanyl-D-glutamate</name>
        <dbReference type="ChEBI" id="CHEBI:83900"/>
    </ligand>
</feature>
<evidence type="ECO:0000256" key="6">
    <source>
        <dbReference type="ARBA" id="ARBA00023306"/>
    </source>
</evidence>
<evidence type="ECO:0000256" key="7">
    <source>
        <dbReference type="ARBA" id="ARBA00023316"/>
    </source>
</evidence>
<comment type="subcellular location">
    <subcellularLocation>
        <location evidence="8 9">Cytoplasm</location>
    </subcellularLocation>
</comment>
<keyword evidence="4 8" id="KW-0133">Cell shape</keyword>
<feature type="binding site" evidence="8">
    <location>
        <position position="457"/>
    </location>
    <ligand>
        <name>meso-2,6-diaminopimelate</name>
        <dbReference type="ChEBI" id="CHEBI:57791"/>
    </ligand>
</feature>
<dbReference type="SUPFAM" id="SSF53623">
    <property type="entry name" value="MurD-like peptide ligases, catalytic domain"/>
    <property type="match status" value="1"/>
</dbReference>
<keyword evidence="7 8" id="KW-0961">Cell wall biogenesis/degradation</keyword>
<dbReference type="Pfam" id="PF01225">
    <property type="entry name" value="Mur_ligase"/>
    <property type="match status" value="1"/>
</dbReference>
<dbReference type="InterPro" id="IPR005761">
    <property type="entry name" value="UDP-N-AcMur-Glu-dNH2Pim_ligase"/>
</dbReference>
<gene>
    <name evidence="8 13" type="primary">murE</name>
    <name evidence="13" type="ORF">CP99DC5_0821</name>
</gene>
<dbReference type="InterPro" id="IPR036615">
    <property type="entry name" value="Mur_ligase_C_dom_sf"/>
</dbReference>
<dbReference type="RefSeq" id="WP_006343049.1">
    <property type="nucleotide sequence ID" value="NZ_KE356190.1"/>
</dbReference>
<feature type="binding site" evidence="8">
    <location>
        <position position="380"/>
    </location>
    <ligand>
        <name>meso-2,6-diaminopimelate</name>
        <dbReference type="ChEBI" id="CHEBI:57791"/>
    </ligand>
</feature>
<comment type="cofactor">
    <cofactor evidence="8">
        <name>Mg(2+)</name>
        <dbReference type="ChEBI" id="CHEBI:18420"/>
    </cofactor>
</comment>
<feature type="binding site" evidence="8">
    <location>
        <begin position="403"/>
        <end position="406"/>
    </location>
    <ligand>
        <name>meso-2,6-diaminopimelate</name>
        <dbReference type="ChEBI" id="CHEBI:57791"/>
    </ligand>
</feature>
<evidence type="ECO:0000259" key="12">
    <source>
        <dbReference type="Pfam" id="PF08245"/>
    </source>
</evidence>
<keyword evidence="2 8" id="KW-0132">Cell division</keyword>
<comment type="catalytic activity">
    <reaction evidence="8">
        <text>UDP-N-acetyl-alpha-D-muramoyl-L-alanyl-D-glutamate + meso-2,6-diaminopimelate + ATP = UDP-N-acetyl-alpha-D-muramoyl-L-alanyl-gamma-D-glutamyl-meso-2,6-diaminopimelate + ADP + phosphate + H(+)</text>
        <dbReference type="Rhea" id="RHEA:23676"/>
        <dbReference type="ChEBI" id="CHEBI:15378"/>
        <dbReference type="ChEBI" id="CHEBI:30616"/>
        <dbReference type="ChEBI" id="CHEBI:43474"/>
        <dbReference type="ChEBI" id="CHEBI:57791"/>
        <dbReference type="ChEBI" id="CHEBI:83900"/>
        <dbReference type="ChEBI" id="CHEBI:83905"/>
        <dbReference type="ChEBI" id="CHEBI:456216"/>
        <dbReference type="EC" id="6.3.2.13"/>
    </reaction>
</comment>
<name>A0ABN0MP06_CHLPS</name>
<evidence type="ECO:0000256" key="2">
    <source>
        <dbReference type="ARBA" id="ARBA00022618"/>
    </source>
</evidence>
<feature type="binding site" evidence="8">
    <location>
        <begin position="151"/>
        <end position="152"/>
    </location>
    <ligand>
        <name>UDP-N-acetyl-alpha-D-muramoyl-L-alanyl-D-glutamate</name>
        <dbReference type="ChEBI" id="CHEBI:83900"/>
    </ligand>
</feature>
<comment type="PTM">
    <text evidence="8">Carboxylation is probably crucial for Mg(2+) binding and, consequently, for the gamma-phosphate positioning of ATP.</text>
</comment>
<dbReference type="EC" id="6.3.2.13" evidence="8"/>
<keyword evidence="5 8" id="KW-0573">Peptidoglycan synthesis</keyword>
<keyword evidence="6 8" id="KW-0131">Cell cycle</keyword>
<dbReference type="InterPro" id="IPR013221">
    <property type="entry name" value="Mur_ligase_cen"/>
</dbReference>
<dbReference type="NCBIfam" id="NF001126">
    <property type="entry name" value="PRK00139.1-4"/>
    <property type="match status" value="1"/>
</dbReference>
<feature type="short sequence motif" description="Meso-diaminopimelate recognition motif" evidence="8">
    <location>
        <begin position="403"/>
        <end position="406"/>
    </location>
</feature>
<comment type="similarity">
    <text evidence="1 8">Belongs to the MurCDEF family. MurE subfamily.</text>
</comment>
<feature type="binding site" evidence="8">
    <location>
        <begin position="109"/>
        <end position="115"/>
    </location>
    <ligand>
        <name>ATP</name>
        <dbReference type="ChEBI" id="CHEBI:30616"/>
    </ligand>
</feature>
<feature type="modified residue" description="N6-carboxylysine" evidence="8">
    <location>
        <position position="218"/>
    </location>
</feature>
<dbReference type="PANTHER" id="PTHR23135:SF4">
    <property type="entry name" value="UDP-N-ACETYLMURAMOYL-L-ALANYL-D-GLUTAMATE--2,6-DIAMINOPIMELATE LIGASE MURE HOMOLOG, CHLOROPLASTIC"/>
    <property type="match status" value="1"/>
</dbReference>
<dbReference type="InterPro" id="IPR036565">
    <property type="entry name" value="Mur-like_cat_sf"/>
</dbReference>
<feature type="domain" description="Mur ligase N-terminal catalytic" evidence="10">
    <location>
        <begin position="23"/>
        <end position="67"/>
    </location>
</feature>
<keyword evidence="3 8" id="KW-0460">Magnesium</keyword>